<dbReference type="InterPro" id="IPR002347">
    <property type="entry name" value="SDR_fam"/>
</dbReference>
<keyword evidence="2" id="KW-0560">Oxidoreductase</keyword>
<gene>
    <name evidence="3" type="ORF">AB5L97_03635</name>
</gene>
<protein>
    <submittedName>
        <fullName evidence="3">SDR family oxidoreductase</fullName>
    </submittedName>
</protein>
<sequence>MLVTGEDTELATRIGAVLEHAGAVVQRIHSTPTHEPSGMSEADAAVRELGGLDVLVNIGPASLPGDNPDPDRRSPEVERALEWSMERLLTTTEAALAAMTAGASIINVVSLSVRTLTSAHLALAAAVVDTTQDLAAFLAERGIRANVVLGGPSLEPAVEAALHTHDDGDSAAGAAQFDALVYLASESSRYVSGSVISVTRTADSPGPCPAEGVA</sequence>
<dbReference type="RefSeq" id="WP_307959111.1">
    <property type="nucleotide sequence ID" value="NZ_CP163302.1"/>
</dbReference>
<comment type="similarity">
    <text evidence="1">Belongs to the short-chain dehydrogenases/reductases (SDR) family.</text>
</comment>
<dbReference type="GO" id="GO:0016491">
    <property type="term" value="F:oxidoreductase activity"/>
    <property type="evidence" value="ECO:0007669"/>
    <property type="project" value="UniProtKB-KW"/>
</dbReference>
<dbReference type="Gene3D" id="3.40.50.720">
    <property type="entry name" value="NAD(P)-binding Rossmann-like Domain"/>
    <property type="match status" value="1"/>
</dbReference>
<proteinExistence type="inferred from homology"/>
<dbReference type="PANTHER" id="PTHR43639">
    <property type="entry name" value="OXIDOREDUCTASE, SHORT-CHAIN DEHYDROGENASE/REDUCTASE FAMILY (AFU_ORTHOLOGUE AFUA_5G02870)"/>
    <property type="match status" value="1"/>
</dbReference>
<reference evidence="3" key="1">
    <citation type="submission" date="2024-07" db="EMBL/GenBank/DDBJ databases">
        <authorList>
            <person name="fu j."/>
        </authorList>
    </citation>
    <scope>NUCLEOTIDE SEQUENCE</scope>
    <source>
        <strain evidence="3">P10A9</strain>
    </source>
</reference>
<evidence type="ECO:0000256" key="1">
    <source>
        <dbReference type="ARBA" id="ARBA00006484"/>
    </source>
</evidence>
<dbReference type="KEGG" id="spue:AB5L97_03635"/>
<dbReference type="InterPro" id="IPR036291">
    <property type="entry name" value="NAD(P)-bd_dom_sf"/>
</dbReference>
<dbReference type="SUPFAM" id="SSF51735">
    <property type="entry name" value="NAD(P)-binding Rossmann-fold domains"/>
    <property type="match status" value="1"/>
</dbReference>
<name>A0AB39L7Q9_9MICC</name>
<dbReference type="Pfam" id="PF13561">
    <property type="entry name" value="adh_short_C2"/>
    <property type="match status" value="1"/>
</dbReference>
<accession>A0AB39L7Q9</accession>
<organism evidence="3">
    <name type="scientific">Sinomonas puerhi</name>
    <dbReference type="NCBI Taxonomy" id="3238584"/>
    <lineage>
        <taxon>Bacteria</taxon>
        <taxon>Bacillati</taxon>
        <taxon>Actinomycetota</taxon>
        <taxon>Actinomycetes</taxon>
        <taxon>Micrococcales</taxon>
        <taxon>Micrococcaceae</taxon>
        <taxon>Sinomonas</taxon>
    </lineage>
</organism>
<evidence type="ECO:0000256" key="2">
    <source>
        <dbReference type="ARBA" id="ARBA00023002"/>
    </source>
</evidence>
<dbReference type="EMBL" id="CP163302">
    <property type="protein sequence ID" value="XDP46122.1"/>
    <property type="molecule type" value="Genomic_DNA"/>
</dbReference>
<evidence type="ECO:0000313" key="3">
    <source>
        <dbReference type="EMBL" id="XDP46122.1"/>
    </source>
</evidence>
<dbReference type="AlphaFoldDB" id="A0AB39L7Q9"/>
<dbReference type="PANTHER" id="PTHR43639:SF1">
    <property type="entry name" value="SHORT-CHAIN DEHYDROGENASE_REDUCTASE FAMILY PROTEIN"/>
    <property type="match status" value="1"/>
</dbReference>